<proteinExistence type="predicted"/>
<dbReference type="RefSeq" id="WP_090558376.1">
    <property type="nucleotide sequence ID" value="NZ_FNRA01000009.1"/>
</dbReference>
<dbReference type="Proteomes" id="UP000198850">
    <property type="component" value="Unassembled WGS sequence"/>
</dbReference>
<evidence type="ECO:0000313" key="1">
    <source>
        <dbReference type="EMBL" id="SEB05602.1"/>
    </source>
</evidence>
<dbReference type="OrthoDB" id="750652at2"/>
<reference evidence="1 2" key="1">
    <citation type="submission" date="2016-10" db="EMBL/GenBank/DDBJ databases">
        <authorList>
            <person name="de Groot N.N."/>
        </authorList>
    </citation>
    <scope>NUCLEOTIDE SEQUENCE [LARGE SCALE GENOMIC DNA]</scope>
    <source>
        <strain evidence="1 2">DSM 19033</strain>
    </source>
</reference>
<dbReference type="PROSITE" id="PS51257">
    <property type="entry name" value="PROKAR_LIPOPROTEIN"/>
    <property type="match status" value="1"/>
</dbReference>
<dbReference type="AlphaFoldDB" id="A0A1H4GA74"/>
<accession>A0A1H4GA74</accession>
<dbReference type="EMBL" id="FNRA01000009">
    <property type="protein sequence ID" value="SEB05602.1"/>
    <property type="molecule type" value="Genomic_DNA"/>
</dbReference>
<sequence length="270" mass="30407">MKFILSAFLIVTVLVSCQNKETEKIYSPRSLATQEDLNQFEKGDENALTIVKHTAEDAGADSAEIFGVKFRDTTINIQTGASDRNAATGKFALAEFLNSQKTSLLVQIADQSGLTAPFYIISIKNGKLDVVSIYRPSSGKEDKRFTKGLSRIGRSGYLINNDFFISTVNVKVYPIRRQHPHERIQGLHFINSADKKTLVFLVSSSLYQVNYPTGEVYTQPLSSKMPKNAAEVFSWIQKNYSWQTDAKGVSFLRKNKDDNRIIDIREFKKS</sequence>
<keyword evidence="2" id="KW-1185">Reference proteome</keyword>
<organism evidence="1 2">
    <name type="scientific">Pedobacter hartonius</name>
    <dbReference type="NCBI Taxonomy" id="425514"/>
    <lineage>
        <taxon>Bacteria</taxon>
        <taxon>Pseudomonadati</taxon>
        <taxon>Bacteroidota</taxon>
        <taxon>Sphingobacteriia</taxon>
        <taxon>Sphingobacteriales</taxon>
        <taxon>Sphingobacteriaceae</taxon>
        <taxon>Pedobacter</taxon>
    </lineage>
</organism>
<evidence type="ECO:0000313" key="2">
    <source>
        <dbReference type="Proteomes" id="UP000198850"/>
    </source>
</evidence>
<protein>
    <submittedName>
        <fullName evidence="1">Uncharacterized protein</fullName>
    </submittedName>
</protein>
<name>A0A1H4GA74_9SPHI</name>
<gene>
    <name evidence="1" type="ORF">SAMN05443550_10996</name>
</gene>